<dbReference type="Proteomes" id="UP000663193">
    <property type="component" value="Chromosome 11"/>
</dbReference>
<keyword evidence="2" id="KW-1185">Reference proteome</keyword>
<organism evidence="1 2">
    <name type="scientific">Phaeosphaeria nodorum (strain SN15 / ATCC MYA-4574 / FGSC 10173)</name>
    <name type="common">Glume blotch fungus</name>
    <name type="synonym">Parastagonospora nodorum</name>
    <dbReference type="NCBI Taxonomy" id="321614"/>
    <lineage>
        <taxon>Eukaryota</taxon>
        <taxon>Fungi</taxon>
        <taxon>Dikarya</taxon>
        <taxon>Ascomycota</taxon>
        <taxon>Pezizomycotina</taxon>
        <taxon>Dothideomycetes</taxon>
        <taxon>Pleosporomycetidae</taxon>
        <taxon>Pleosporales</taxon>
        <taxon>Pleosporineae</taxon>
        <taxon>Phaeosphaeriaceae</taxon>
        <taxon>Parastagonospora</taxon>
    </lineage>
</organism>
<reference evidence="2" key="1">
    <citation type="journal article" date="2021" name="BMC Genomics">
        <title>Chromosome-level genome assembly and manually-curated proteome of model necrotroph Parastagonospora nodorum Sn15 reveals a genome-wide trove of candidate effector homologs, and redundancy of virulence-related functions within an accessory chromosome.</title>
        <authorList>
            <person name="Bertazzoni S."/>
            <person name="Jones D.A.B."/>
            <person name="Phan H.T."/>
            <person name="Tan K.-C."/>
            <person name="Hane J.K."/>
        </authorList>
    </citation>
    <scope>NUCLEOTIDE SEQUENCE [LARGE SCALE GENOMIC DNA]</scope>
    <source>
        <strain evidence="2">SN15 / ATCC MYA-4574 / FGSC 10173)</strain>
    </source>
</reference>
<dbReference type="VEuPathDB" id="FungiDB:JI435_415470"/>
<evidence type="ECO:0000313" key="2">
    <source>
        <dbReference type="Proteomes" id="UP000663193"/>
    </source>
</evidence>
<name>A0A7U2I5I0_PHANO</name>
<feature type="non-terminal residue" evidence="1">
    <location>
        <position position="1"/>
    </location>
</feature>
<gene>
    <name evidence="1" type="ORF">JI435_415470</name>
</gene>
<sequence length="81" mass="9302">KEAKTDRIVVSKLLCTFLANSYERAACHHRPTVRHIDTTPIKSTTTHYRAIVDLRSIILVHLYMYGVEIIRRGSDDFGSSR</sequence>
<dbReference type="EMBL" id="CP069033">
    <property type="protein sequence ID" value="QRD00622.1"/>
    <property type="molecule type" value="Genomic_DNA"/>
</dbReference>
<feature type="non-terminal residue" evidence="1">
    <location>
        <position position="81"/>
    </location>
</feature>
<accession>A0A7U2I5I0</accession>
<evidence type="ECO:0000313" key="1">
    <source>
        <dbReference type="EMBL" id="QRD00622.1"/>
    </source>
</evidence>
<protein>
    <submittedName>
        <fullName evidence="1">Uncharacterized protein</fullName>
    </submittedName>
</protein>
<dbReference type="AlphaFoldDB" id="A0A7U2I5I0"/>
<proteinExistence type="predicted"/>